<evidence type="ECO:0000313" key="2">
    <source>
        <dbReference type="Proteomes" id="UP001446871"/>
    </source>
</evidence>
<gene>
    <name evidence="1" type="ORF">PG996_003465</name>
</gene>
<proteinExistence type="predicted"/>
<name>A0ABR1W1D4_9PEZI</name>
<dbReference type="EMBL" id="JAQQWM010000002">
    <property type="protein sequence ID" value="KAK8077295.1"/>
    <property type="molecule type" value="Genomic_DNA"/>
</dbReference>
<keyword evidence="2" id="KW-1185">Reference proteome</keyword>
<accession>A0ABR1W1D4</accession>
<protein>
    <submittedName>
        <fullName evidence="1">Uncharacterized protein</fullName>
    </submittedName>
</protein>
<dbReference type="Proteomes" id="UP001446871">
    <property type="component" value="Unassembled WGS sequence"/>
</dbReference>
<evidence type="ECO:0000313" key="1">
    <source>
        <dbReference type="EMBL" id="KAK8077295.1"/>
    </source>
</evidence>
<comment type="caution">
    <text evidence="1">The sequence shown here is derived from an EMBL/GenBank/DDBJ whole genome shotgun (WGS) entry which is preliminary data.</text>
</comment>
<sequence length="192" mass="20507">MGAGSTRVHVEEGNRVSGFETSILGVTVADEPSVPGGPKGRRLSHFYHFIAAGSRAGCGVGDGVGSQLELITAFKSTSGFWARWFRYLILLALVARVLHHSGRLFRHYGHRLFGAVKRLGGWVKNGGGGGGIGRKGKNGNQGPLGAAPLRLAHGLYLSVFPPLVPRLLLNLDLVPGRLNPLRARRTAAETRE</sequence>
<reference evidence="1 2" key="1">
    <citation type="submission" date="2023-01" db="EMBL/GenBank/DDBJ databases">
        <title>Analysis of 21 Apiospora genomes using comparative genomics revels a genus with tremendous synthesis potential of carbohydrate active enzymes and secondary metabolites.</title>
        <authorList>
            <person name="Sorensen T."/>
        </authorList>
    </citation>
    <scope>NUCLEOTIDE SEQUENCE [LARGE SCALE GENOMIC DNA]</scope>
    <source>
        <strain evidence="1 2">CBS 83171</strain>
    </source>
</reference>
<organism evidence="1 2">
    <name type="scientific">Apiospora saccharicola</name>
    <dbReference type="NCBI Taxonomy" id="335842"/>
    <lineage>
        <taxon>Eukaryota</taxon>
        <taxon>Fungi</taxon>
        <taxon>Dikarya</taxon>
        <taxon>Ascomycota</taxon>
        <taxon>Pezizomycotina</taxon>
        <taxon>Sordariomycetes</taxon>
        <taxon>Xylariomycetidae</taxon>
        <taxon>Amphisphaeriales</taxon>
        <taxon>Apiosporaceae</taxon>
        <taxon>Apiospora</taxon>
    </lineage>
</organism>